<dbReference type="GO" id="GO:0016780">
    <property type="term" value="F:phosphotransferase activity, for other substituted phosphate groups"/>
    <property type="evidence" value="ECO:0007669"/>
    <property type="project" value="TreeGrafter"/>
</dbReference>
<accession>A0A3B1CWN9</accession>
<feature type="transmembrane region" description="Helical" evidence="6">
    <location>
        <begin position="88"/>
        <end position="109"/>
    </location>
</feature>
<dbReference type="InterPro" id="IPR017475">
    <property type="entry name" value="EPS_sugar_tfrase"/>
</dbReference>
<dbReference type="Pfam" id="PF13727">
    <property type="entry name" value="CoA_binding_3"/>
    <property type="match status" value="1"/>
</dbReference>
<dbReference type="EMBL" id="UOGE01000063">
    <property type="protein sequence ID" value="VAX21027.1"/>
    <property type="molecule type" value="Genomic_DNA"/>
</dbReference>
<dbReference type="Pfam" id="PF02397">
    <property type="entry name" value="Bac_transf"/>
    <property type="match status" value="1"/>
</dbReference>
<proteinExistence type="predicted"/>
<sequence>MVAKSGRDSWNVPRKHGILKEHDPILSLLQLVVDSVIAAGSLFVLISLRPDTNFDSSYRILTIVVLLMMWVSYNRFSVYRHPTDTLGTLGILFKAWGLVILVIILLAFVTKTSELFSRQIIITWVISTYLLQVTFHNIVPEIFYRLFGEKDKKTRALMVGGGELGKYLTSRINENPWLPVKIVGVVDDDETFRDGWDIPGVPFLGDTHAINEIIKKENVGSIYIVLPMTESKTIERLYLDLVDKNIDINWAPDIFGMILINHNVKELAGVPLLALSESPLSGSQALVKSMFDKTLAVIALILLGPVMLATAIAIRRESEGPVFFKQKRHGWDNEIFEVWKFRSMFVHKEDEGKVTQATKEDPRITKVGKFIRSASIDELPQLFNVLEGNMSLVGPRPHALEHDDFYAERINKYFARGRIKPGITGLAQVSGFRGETETIDKMKKRVEYDIEYINNWSISLDLQILMKTIFIVLFQKAY</sequence>
<dbReference type="NCBIfam" id="TIGR03023">
    <property type="entry name" value="WcaJ_sugtrans"/>
    <property type="match status" value="1"/>
</dbReference>
<dbReference type="PANTHER" id="PTHR30576:SF0">
    <property type="entry name" value="UNDECAPRENYL-PHOSPHATE N-ACETYLGALACTOSAMINYL 1-PHOSPHATE TRANSFERASE-RELATED"/>
    <property type="match status" value="1"/>
</dbReference>
<dbReference type="SUPFAM" id="SSF51735">
    <property type="entry name" value="NAD(P)-binding Rossmann-fold domains"/>
    <property type="match status" value="1"/>
</dbReference>
<evidence type="ECO:0000256" key="3">
    <source>
        <dbReference type="ARBA" id="ARBA00022692"/>
    </source>
</evidence>
<keyword evidence="4 6" id="KW-1133">Transmembrane helix</keyword>
<dbReference type="PANTHER" id="PTHR30576">
    <property type="entry name" value="COLANIC BIOSYNTHESIS UDP-GLUCOSE LIPID CARRIER TRANSFERASE"/>
    <property type="match status" value="1"/>
</dbReference>
<name>A0A3B1CWN9_9ZZZZ</name>
<feature type="domain" description="Bacterial sugar transferase" evidence="7">
    <location>
        <begin position="288"/>
        <end position="473"/>
    </location>
</feature>
<gene>
    <name evidence="8" type="ORF">MNBD_NITROSPINAE02-480</name>
</gene>
<feature type="transmembrane region" description="Helical" evidence="6">
    <location>
        <begin position="121"/>
        <end position="144"/>
    </location>
</feature>
<dbReference type="Gene3D" id="3.40.50.720">
    <property type="entry name" value="NAD(P)-binding Rossmann-like Domain"/>
    <property type="match status" value="1"/>
</dbReference>
<dbReference type="InterPro" id="IPR036291">
    <property type="entry name" value="NAD(P)-bd_dom_sf"/>
</dbReference>
<evidence type="ECO:0000313" key="8">
    <source>
        <dbReference type="EMBL" id="VAX21027.1"/>
    </source>
</evidence>
<evidence type="ECO:0000259" key="7">
    <source>
        <dbReference type="Pfam" id="PF02397"/>
    </source>
</evidence>
<dbReference type="InterPro" id="IPR017473">
    <property type="entry name" value="Undecaprenyl-P_gluc_Ptfrase"/>
</dbReference>
<feature type="transmembrane region" description="Helical" evidence="6">
    <location>
        <begin position="58"/>
        <end position="76"/>
    </location>
</feature>
<organism evidence="8">
    <name type="scientific">hydrothermal vent metagenome</name>
    <dbReference type="NCBI Taxonomy" id="652676"/>
    <lineage>
        <taxon>unclassified sequences</taxon>
        <taxon>metagenomes</taxon>
        <taxon>ecological metagenomes</taxon>
    </lineage>
</organism>
<evidence type="ECO:0000256" key="1">
    <source>
        <dbReference type="ARBA" id="ARBA00004141"/>
    </source>
</evidence>
<keyword evidence="3 6" id="KW-0812">Transmembrane</keyword>
<evidence type="ECO:0000256" key="4">
    <source>
        <dbReference type="ARBA" id="ARBA00022989"/>
    </source>
</evidence>
<evidence type="ECO:0000256" key="2">
    <source>
        <dbReference type="ARBA" id="ARBA00022679"/>
    </source>
</evidence>
<dbReference type="InterPro" id="IPR003362">
    <property type="entry name" value="Bact_transf"/>
</dbReference>
<comment type="subcellular location">
    <subcellularLocation>
        <location evidence="1">Membrane</location>
        <topology evidence="1">Multi-pass membrane protein</topology>
    </subcellularLocation>
</comment>
<feature type="transmembrane region" description="Helical" evidence="6">
    <location>
        <begin position="295"/>
        <end position="314"/>
    </location>
</feature>
<evidence type="ECO:0000256" key="6">
    <source>
        <dbReference type="SAM" id="Phobius"/>
    </source>
</evidence>
<dbReference type="AlphaFoldDB" id="A0A3B1CWN9"/>
<evidence type="ECO:0000256" key="5">
    <source>
        <dbReference type="ARBA" id="ARBA00023136"/>
    </source>
</evidence>
<dbReference type="NCBIfam" id="TIGR03025">
    <property type="entry name" value="EPS_sugtrans"/>
    <property type="match status" value="1"/>
</dbReference>
<protein>
    <recommendedName>
        <fullName evidence="7">Bacterial sugar transferase domain-containing protein</fullName>
    </recommendedName>
</protein>
<keyword evidence="2" id="KW-0808">Transferase</keyword>
<feature type="transmembrane region" description="Helical" evidence="6">
    <location>
        <begin position="25"/>
        <end position="46"/>
    </location>
</feature>
<reference evidence="8" key="1">
    <citation type="submission" date="2018-06" db="EMBL/GenBank/DDBJ databases">
        <authorList>
            <person name="Zhirakovskaya E."/>
        </authorList>
    </citation>
    <scope>NUCLEOTIDE SEQUENCE</scope>
</reference>
<keyword evidence="5 6" id="KW-0472">Membrane</keyword>
<dbReference type="GO" id="GO:0016020">
    <property type="term" value="C:membrane"/>
    <property type="evidence" value="ECO:0007669"/>
    <property type="project" value="UniProtKB-SubCell"/>
</dbReference>